<keyword evidence="5 10" id="KW-0456">Lyase</keyword>
<dbReference type="NCBIfam" id="TIGR03800">
    <property type="entry name" value="PLP_synth_Pdx2"/>
    <property type="match status" value="1"/>
</dbReference>
<comment type="pathway">
    <text evidence="10">Cofactor biosynthesis; pyridoxal 5'-phosphate biosynthesis.</text>
</comment>
<feature type="active site" description="Charge relay system" evidence="10 11">
    <location>
        <position position="185"/>
    </location>
</feature>
<comment type="subunit">
    <text evidence="9 10">In the presence of PdxS, forms a dodecamer of heterodimers. Only shows activity in the heterodimer.</text>
</comment>
<dbReference type="InterPro" id="IPR029062">
    <property type="entry name" value="Class_I_gatase-like"/>
</dbReference>
<protein>
    <recommendedName>
        <fullName evidence="10">Pyridoxal 5'-phosphate synthase subunit PdxT</fullName>
        <ecNumber evidence="10">4.3.3.6</ecNumber>
    </recommendedName>
    <alternativeName>
        <fullName evidence="10">Pdx2</fullName>
    </alternativeName>
    <alternativeName>
        <fullName evidence="10">Pyridoxal 5'-phosphate synthase glutaminase subunit</fullName>
        <ecNumber evidence="10">3.5.1.2</ecNumber>
    </alternativeName>
</protein>
<feature type="active site" description="Nucleophile" evidence="10 11">
    <location>
        <position position="93"/>
    </location>
</feature>
<evidence type="ECO:0000256" key="7">
    <source>
        <dbReference type="ARBA" id="ARBA00049534"/>
    </source>
</evidence>
<reference evidence="13 14" key="1">
    <citation type="submission" date="2018-06" db="EMBL/GenBank/DDBJ databases">
        <authorList>
            <consortium name="Pathogen Informatics"/>
            <person name="Doyle S."/>
        </authorList>
    </citation>
    <scope>NUCLEOTIDE SEQUENCE [LARGE SCALE GENOMIC DNA]</scope>
    <source>
        <strain evidence="13 14">NCTC10699</strain>
    </source>
</reference>
<dbReference type="EC" id="3.5.1.2" evidence="10"/>
<evidence type="ECO:0000256" key="11">
    <source>
        <dbReference type="PIRSR" id="PIRSR005639-1"/>
    </source>
</evidence>
<dbReference type="GO" id="GO:0004359">
    <property type="term" value="F:glutaminase activity"/>
    <property type="evidence" value="ECO:0007669"/>
    <property type="project" value="UniProtKB-UniRule"/>
</dbReference>
<dbReference type="GO" id="GO:0042823">
    <property type="term" value="P:pyridoxal phosphate biosynthetic process"/>
    <property type="evidence" value="ECO:0007669"/>
    <property type="project" value="UniProtKB-UniRule"/>
</dbReference>
<evidence type="ECO:0000256" key="4">
    <source>
        <dbReference type="ARBA" id="ARBA00022962"/>
    </source>
</evidence>
<feature type="active site" description="Charge relay system" evidence="10 11">
    <location>
        <position position="187"/>
    </location>
</feature>
<dbReference type="PIRSF" id="PIRSF005639">
    <property type="entry name" value="Glut_amidoT_SNO"/>
    <property type="match status" value="1"/>
</dbReference>
<evidence type="ECO:0000256" key="9">
    <source>
        <dbReference type="ARBA" id="ARBA00064749"/>
    </source>
</evidence>
<dbReference type="FunFam" id="3.40.50.880:FF:000010">
    <property type="entry name" value="uncharacterized protein LOC100176842 isoform X2"/>
    <property type="match status" value="1"/>
</dbReference>
<keyword evidence="13" id="KW-0808">Transferase</keyword>
<evidence type="ECO:0000256" key="12">
    <source>
        <dbReference type="PIRSR" id="PIRSR005639-2"/>
    </source>
</evidence>
<dbReference type="InterPro" id="IPR002161">
    <property type="entry name" value="PdxT/SNO"/>
</dbReference>
<evidence type="ECO:0000313" key="13">
    <source>
        <dbReference type="EMBL" id="SUB32963.1"/>
    </source>
</evidence>
<evidence type="ECO:0000256" key="10">
    <source>
        <dbReference type="HAMAP-Rule" id="MF_01615"/>
    </source>
</evidence>
<dbReference type="EMBL" id="UGSS01000002">
    <property type="protein sequence ID" value="SUB32963.1"/>
    <property type="molecule type" value="Genomic_DNA"/>
</dbReference>
<dbReference type="AlphaFoldDB" id="A0A379B2W6"/>
<dbReference type="Pfam" id="PF01174">
    <property type="entry name" value="SNO"/>
    <property type="match status" value="1"/>
</dbReference>
<dbReference type="CDD" id="cd01749">
    <property type="entry name" value="GATase1_PB"/>
    <property type="match status" value="1"/>
</dbReference>
<dbReference type="GO" id="GO:0005829">
    <property type="term" value="C:cytosol"/>
    <property type="evidence" value="ECO:0007669"/>
    <property type="project" value="TreeGrafter"/>
</dbReference>
<feature type="binding site" evidence="10 12">
    <location>
        <begin position="61"/>
        <end position="63"/>
    </location>
    <ligand>
        <name>L-glutamine</name>
        <dbReference type="ChEBI" id="CHEBI:58359"/>
    </ligand>
</feature>
<evidence type="ECO:0000256" key="5">
    <source>
        <dbReference type="ARBA" id="ARBA00023239"/>
    </source>
</evidence>
<dbReference type="PROSITE" id="PS51273">
    <property type="entry name" value="GATASE_TYPE_1"/>
    <property type="match status" value="1"/>
</dbReference>
<keyword evidence="3 10" id="KW-0663">Pyridoxal phosphate</keyword>
<dbReference type="GO" id="GO:0036381">
    <property type="term" value="F:pyridoxal 5'-phosphate synthase (glutamine hydrolysing) activity"/>
    <property type="evidence" value="ECO:0007669"/>
    <property type="project" value="UniProtKB-UniRule"/>
</dbReference>
<dbReference type="GO" id="GO:0006543">
    <property type="term" value="P:L-glutamine catabolic process"/>
    <property type="evidence" value="ECO:0007669"/>
    <property type="project" value="UniProtKB-UniRule"/>
</dbReference>
<comment type="similarity">
    <text evidence="1 10">Belongs to the glutaminase PdxT/SNO family.</text>
</comment>
<evidence type="ECO:0000256" key="2">
    <source>
        <dbReference type="ARBA" id="ARBA00022801"/>
    </source>
</evidence>
<dbReference type="PROSITE" id="PS51130">
    <property type="entry name" value="PDXT_SNO_2"/>
    <property type="match status" value="1"/>
</dbReference>
<dbReference type="Gene3D" id="3.40.50.880">
    <property type="match status" value="1"/>
</dbReference>
<keyword evidence="14" id="KW-1185">Reference proteome</keyword>
<keyword evidence="2 10" id="KW-0378">Hydrolase</keyword>
<evidence type="ECO:0000256" key="3">
    <source>
        <dbReference type="ARBA" id="ARBA00022898"/>
    </source>
</evidence>
<dbReference type="EC" id="4.3.3.6" evidence="10"/>
<evidence type="ECO:0000256" key="1">
    <source>
        <dbReference type="ARBA" id="ARBA00008345"/>
    </source>
</evidence>
<comment type="catalytic activity">
    <reaction evidence="6 10">
        <text>aldehydo-D-ribose 5-phosphate + D-glyceraldehyde 3-phosphate + L-glutamine = pyridoxal 5'-phosphate + L-glutamate + phosphate + 3 H2O + H(+)</text>
        <dbReference type="Rhea" id="RHEA:31507"/>
        <dbReference type="ChEBI" id="CHEBI:15377"/>
        <dbReference type="ChEBI" id="CHEBI:15378"/>
        <dbReference type="ChEBI" id="CHEBI:29985"/>
        <dbReference type="ChEBI" id="CHEBI:43474"/>
        <dbReference type="ChEBI" id="CHEBI:58273"/>
        <dbReference type="ChEBI" id="CHEBI:58359"/>
        <dbReference type="ChEBI" id="CHEBI:59776"/>
        <dbReference type="ChEBI" id="CHEBI:597326"/>
        <dbReference type="EC" id="4.3.3.6"/>
    </reaction>
</comment>
<dbReference type="GO" id="GO:0016740">
    <property type="term" value="F:transferase activity"/>
    <property type="evidence" value="ECO:0007669"/>
    <property type="project" value="UniProtKB-KW"/>
</dbReference>
<feature type="binding site" evidence="10 12">
    <location>
        <position position="120"/>
    </location>
    <ligand>
        <name>L-glutamine</name>
        <dbReference type="ChEBI" id="CHEBI:58359"/>
    </ligand>
</feature>
<sequence length="202" mass="22052">MKECKSVVGKMAYSHLTVGVLDLQGAVSEHMQQIRALGANAIAVKHPEQLAQLDGLVLPGGESTAMGKLMQHEQFIAAIRQFSQQNKGIFGTCAGMILLAKVLENNEPAHLKLMDIGVQRNAFGRQVDSFQTDLHIKGIATPFPAVFIRAPYITQVLSPQVEVLAQFQENIVLAKQGKLLAASFHPELTDNPAVMRLFLDLL</sequence>
<dbReference type="InterPro" id="IPR021196">
    <property type="entry name" value="PdxT/SNO_CS"/>
</dbReference>
<keyword evidence="4 10" id="KW-0315">Glutamine amidotransferase</keyword>
<comment type="function">
    <text evidence="8 10">Catalyzes the hydrolysis of glutamine to glutamate and ammonia as part of the biosynthesis of pyridoxal 5'-phosphate. The resulting ammonia molecule is channeled to the active site of PdxS.</text>
</comment>
<gene>
    <name evidence="10 13" type="primary">pdxT</name>
    <name evidence="13" type="ORF">NCTC10699_00559</name>
</gene>
<organism evidence="13 14">
    <name type="scientific">[Pasteurella] mairii</name>
    <dbReference type="NCBI Taxonomy" id="757"/>
    <lineage>
        <taxon>Bacteria</taxon>
        <taxon>Pseudomonadati</taxon>
        <taxon>Pseudomonadota</taxon>
        <taxon>Gammaproteobacteria</taxon>
        <taxon>Pasteurellales</taxon>
        <taxon>Pasteurellaceae</taxon>
    </lineage>
</organism>
<name>A0A379B2W6_9PAST</name>
<accession>A0A379B2W6</accession>
<evidence type="ECO:0000256" key="6">
    <source>
        <dbReference type="ARBA" id="ARBA00047992"/>
    </source>
</evidence>
<dbReference type="PANTHER" id="PTHR31559:SF0">
    <property type="entry name" value="PYRIDOXAL 5'-PHOSPHATE SYNTHASE SUBUNIT SNO1-RELATED"/>
    <property type="match status" value="1"/>
</dbReference>
<comment type="catalytic activity">
    <reaction evidence="7 10">
        <text>L-glutamine + H2O = L-glutamate + NH4(+)</text>
        <dbReference type="Rhea" id="RHEA:15889"/>
        <dbReference type="ChEBI" id="CHEBI:15377"/>
        <dbReference type="ChEBI" id="CHEBI:28938"/>
        <dbReference type="ChEBI" id="CHEBI:29985"/>
        <dbReference type="ChEBI" id="CHEBI:58359"/>
        <dbReference type="EC" id="3.5.1.2"/>
    </reaction>
</comment>
<dbReference type="GO" id="GO:0008614">
    <property type="term" value="P:pyridoxine metabolic process"/>
    <property type="evidence" value="ECO:0007669"/>
    <property type="project" value="TreeGrafter"/>
</dbReference>
<dbReference type="PANTHER" id="PTHR31559">
    <property type="entry name" value="PYRIDOXAL 5'-PHOSPHATE SYNTHASE SUBUNIT SNO"/>
    <property type="match status" value="1"/>
</dbReference>
<dbReference type="SUPFAM" id="SSF52317">
    <property type="entry name" value="Class I glutamine amidotransferase-like"/>
    <property type="match status" value="1"/>
</dbReference>
<evidence type="ECO:0000313" key="14">
    <source>
        <dbReference type="Proteomes" id="UP000254280"/>
    </source>
</evidence>
<evidence type="ECO:0000256" key="8">
    <source>
        <dbReference type="ARBA" id="ARBA00054599"/>
    </source>
</evidence>
<dbReference type="PROSITE" id="PS01236">
    <property type="entry name" value="PDXT_SNO_1"/>
    <property type="match status" value="1"/>
</dbReference>
<dbReference type="GO" id="GO:1903600">
    <property type="term" value="C:glutaminase complex"/>
    <property type="evidence" value="ECO:0007669"/>
    <property type="project" value="TreeGrafter"/>
</dbReference>
<dbReference type="HAMAP" id="MF_01615">
    <property type="entry name" value="PdxT"/>
    <property type="match status" value="1"/>
</dbReference>
<feature type="binding site" evidence="10 12">
    <location>
        <begin position="148"/>
        <end position="149"/>
    </location>
    <ligand>
        <name>L-glutamine</name>
        <dbReference type="ChEBI" id="CHEBI:58359"/>
    </ligand>
</feature>
<dbReference type="Proteomes" id="UP000254280">
    <property type="component" value="Unassembled WGS sequence"/>
</dbReference>
<proteinExistence type="inferred from homology"/>
<dbReference type="UniPathway" id="UPA00245"/>